<feature type="domain" description="Kinesin motor" evidence="8">
    <location>
        <begin position="5"/>
        <end position="343"/>
    </location>
</feature>
<dbReference type="InterPro" id="IPR036961">
    <property type="entry name" value="Kinesin_motor_dom_sf"/>
</dbReference>
<reference evidence="9" key="1">
    <citation type="submission" date="2023-05" db="EMBL/GenBank/DDBJ databases">
        <title>High-quality long-read genome of Scophthalmus maximus.</title>
        <authorList>
            <person name="Lien S."/>
            <person name="Martinez P."/>
        </authorList>
    </citation>
    <scope>NUCLEOTIDE SEQUENCE [LARGE SCALE GENOMIC DNA]</scope>
</reference>
<evidence type="ECO:0000256" key="3">
    <source>
        <dbReference type="ARBA" id="ARBA00022840"/>
    </source>
</evidence>
<dbReference type="SMART" id="SM00129">
    <property type="entry name" value="KISc"/>
    <property type="match status" value="1"/>
</dbReference>
<gene>
    <name evidence="9" type="primary">KIF6</name>
</gene>
<dbReference type="GO" id="GO:0005524">
    <property type="term" value="F:ATP binding"/>
    <property type="evidence" value="ECO:0007669"/>
    <property type="project" value="UniProtKB-UniRule"/>
</dbReference>
<evidence type="ECO:0000259" key="8">
    <source>
        <dbReference type="PROSITE" id="PS50067"/>
    </source>
</evidence>
<keyword evidence="3 5" id="KW-0067">ATP-binding</keyword>
<dbReference type="AlphaFoldDB" id="A0A8D3BK85"/>
<sequence>MVKQTIQIFGRIKPTKKTTAVYSVDNEEQTGASLEFVVPRDLADGFVNNKRECYKFRFQKVFDRAVKQEEIFQNIAKPVADSVLAGYNGTIFAYGQTGSGKTFTITGGAERYSDRGIIPRTLSYLYECFSQDSSMVYTIHISYLEIYNEMGYDLLDSRNEASRLEDLPRVAIMEDSDQNIHLRNLSLQQSANEEEALNLLFLGDTNRMIAETPMNQASTRSHCVFTVHVCRREPGSATVRRSKLHLVDLAGSDRVSKTGLNGQLLTEAKYINLSLHYLEQVIIALSEKNRSHIPYRNSVLTSVLRDSLGGNCMTTMIATMAVDKRNLDESISTCRFAQRVALIKNEAILNEELDPALLIARLKREIESLKEELAMVTGEQRDDQLTVEEIHTLKELVKAFLDDPDPDETLLLGPDMRKIQFCFSLLKIMIVDKQGGGRERGDGKESPAATVSEEVIQDDYHSAKQVTTLKEMLSQRDNEISILVKMLKTEKKRVQDAAAQLANVTSGQSLASQNAPRSSTMPVLREGSTDTISASHGGRAMQFMKRGPQLSMGKQEAFETFIRDHEDYLTIEDNKSLLKQRSAEARRLGEQMNGARNGINELKKQLEMRRRQRAARGVMGNCTGAEEEVDTVEENLCKQIEQEKKVYKSTVGRLKALRTEIEHLQLLLERAKVKFQKDFHKWWSQEASSDQESESGATARSHLTGSPGGTLQPSSPGTPGFGAPGLSSSLRDYPAGRDQNPNGFTSSVPELRSCSLKSVPHVTAVPARHDTSLDRRGADNAPPSEWRALSTTKLTSSSIPLTGDQRTDADILAFVRARQNLLNRTAFKSPVHAGMCGEPGRQKHNTGHLQQ</sequence>
<comment type="similarity">
    <text evidence="5">Belongs to the TRAFAC class myosin-kinesin ATPase superfamily. Kinesin family.</text>
</comment>
<feature type="region of interest" description="Disordered" evidence="7">
    <location>
        <begin position="765"/>
        <end position="784"/>
    </location>
</feature>
<dbReference type="InterPro" id="IPR027417">
    <property type="entry name" value="P-loop_NTPase"/>
</dbReference>
<dbReference type="Pfam" id="PF23735">
    <property type="entry name" value="KIF9"/>
    <property type="match status" value="1"/>
</dbReference>
<dbReference type="GO" id="GO:0008017">
    <property type="term" value="F:microtubule binding"/>
    <property type="evidence" value="ECO:0007669"/>
    <property type="project" value="InterPro"/>
</dbReference>
<keyword evidence="2 5" id="KW-0547">Nucleotide-binding</keyword>
<protein>
    <submittedName>
        <fullName evidence="9">Kinesin family member 6</fullName>
    </submittedName>
</protein>
<evidence type="ECO:0000256" key="1">
    <source>
        <dbReference type="ARBA" id="ARBA00004245"/>
    </source>
</evidence>
<feature type="binding site" evidence="5">
    <location>
        <begin position="95"/>
        <end position="102"/>
    </location>
    <ligand>
        <name>ATP</name>
        <dbReference type="ChEBI" id="CHEBI:30616"/>
    </ligand>
</feature>
<name>A0A8D3BK85_SCOMX</name>
<accession>A0A8D3BK85</accession>
<dbReference type="PANTHER" id="PTHR47968:SF67">
    <property type="entry name" value="KINESIN MOTOR DOMAIN-CONTAINING PROTEIN"/>
    <property type="match status" value="1"/>
</dbReference>
<keyword evidence="4" id="KW-0206">Cytoskeleton</keyword>
<dbReference type="Proteomes" id="UP000694558">
    <property type="component" value="Chromosome 17"/>
</dbReference>
<dbReference type="GO" id="GO:0005856">
    <property type="term" value="C:cytoskeleton"/>
    <property type="evidence" value="ECO:0007669"/>
    <property type="project" value="UniProtKB-SubCell"/>
</dbReference>
<evidence type="ECO:0000256" key="6">
    <source>
        <dbReference type="SAM" id="Coils"/>
    </source>
</evidence>
<dbReference type="InterPro" id="IPR027640">
    <property type="entry name" value="Kinesin-like_fam"/>
</dbReference>
<feature type="compositionally biased region" description="Polar residues" evidence="7">
    <location>
        <begin position="739"/>
        <end position="748"/>
    </location>
</feature>
<evidence type="ECO:0000313" key="10">
    <source>
        <dbReference type="Proteomes" id="UP000694558"/>
    </source>
</evidence>
<feature type="compositionally biased region" description="Polar residues" evidence="7">
    <location>
        <begin position="696"/>
        <end position="717"/>
    </location>
</feature>
<keyword evidence="5" id="KW-0505">Motor protein</keyword>
<dbReference type="SUPFAM" id="SSF52540">
    <property type="entry name" value="P-loop containing nucleoside triphosphate hydrolases"/>
    <property type="match status" value="1"/>
</dbReference>
<dbReference type="PRINTS" id="PR00380">
    <property type="entry name" value="KINESINHEAVY"/>
</dbReference>
<feature type="compositionally biased region" description="Basic and acidic residues" evidence="7">
    <location>
        <begin position="767"/>
        <end position="778"/>
    </location>
</feature>
<dbReference type="GO" id="GO:0003777">
    <property type="term" value="F:microtubule motor activity"/>
    <property type="evidence" value="ECO:0007669"/>
    <property type="project" value="InterPro"/>
</dbReference>
<dbReference type="PANTHER" id="PTHR47968">
    <property type="entry name" value="CENTROMERE PROTEIN E"/>
    <property type="match status" value="1"/>
</dbReference>
<dbReference type="Pfam" id="PF00225">
    <property type="entry name" value="Kinesin"/>
    <property type="match status" value="1"/>
</dbReference>
<evidence type="ECO:0000256" key="4">
    <source>
        <dbReference type="ARBA" id="ARBA00023212"/>
    </source>
</evidence>
<organism evidence="9 10">
    <name type="scientific">Scophthalmus maximus</name>
    <name type="common">Turbot</name>
    <name type="synonym">Psetta maxima</name>
    <dbReference type="NCBI Taxonomy" id="52904"/>
    <lineage>
        <taxon>Eukaryota</taxon>
        <taxon>Metazoa</taxon>
        <taxon>Chordata</taxon>
        <taxon>Craniata</taxon>
        <taxon>Vertebrata</taxon>
        <taxon>Euteleostomi</taxon>
        <taxon>Actinopterygii</taxon>
        <taxon>Neopterygii</taxon>
        <taxon>Teleostei</taxon>
        <taxon>Neoteleostei</taxon>
        <taxon>Acanthomorphata</taxon>
        <taxon>Carangaria</taxon>
        <taxon>Pleuronectiformes</taxon>
        <taxon>Pleuronectoidei</taxon>
        <taxon>Scophthalmidae</taxon>
        <taxon>Scophthalmus</taxon>
    </lineage>
</organism>
<evidence type="ECO:0000256" key="2">
    <source>
        <dbReference type="ARBA" id="ARBA00022741"/>
    </source>
</evidence>
<evidence type="ECO:0000256" key="5">
    <source>
        <dbReference type="PROSITE-ProRule" id="PRU00283"/>
    </source>
</evidence>
<comment type="subcellular location">
    <subcellularLocation>
        <location evidence="1">Cytoplasm</location>
        <location evidence="1">Cytoskeleton</location>
    </subcellularLocation>
</comment>
<dbReference type="InterPro" id="IPR001752">
    <property type="entry name" value="Kinesin_motor_dom"/>
</dbReference>
<dbReference type="RefSeq" id="XP_035466706.1">
    <property type="nucleotide sequence ID" value="XM_035610813.2"/>
</dbReference>
<feature type="region of interest" description="Disordered" evidence="7">
    <location>
        <begin position="687"/>
        <end position="749"/>
    </location>
</feature>
<dbReference type="Gene3D" id="3.40.850.10">
    <property type="entry name" value="Kinesin motor domain"/>
    <property type="match status" value="1"/>
</dbReference>
<dbReference type="PROSITE" id="PS50067">
    <property type="entry name" value="KINESIN_MOTOR_2"/>
    <property type="match status" value="1"/>
</dbReference>
<feature type="coiled-coil region" evidence="6">
    <location>
        <begin position="585"/>
        <end position="612"/>
    </location>
</feature>
<dbReference type="InterPro" id="IPR056524">
    <property type="entry name" value="KIF6/9_C"/>
</dbReference>
<dbReference type="GO" id="GO:0007018">
    <property type="term" value="P:microtubule-based movement"/>
    <property type="evidence" value="ECO:0007669"/>
    <property type="project" value="InterPro"/>
</dbReference>
<dbReference type="Ensembl" id="ENSSMAT00000069944.1">
    <property type="protein sequence ID" value="ENSSMAP00000035443.1"/>
    <property type="gene ID" value="ENSSMAG00000014464.2"/>
</dbReference>
<dbReference type="GeneID" id="118286388"/>
<dbReference type="GeneTree" id="ENSGT00940000157697"/>
<keyword evidence="6" id="KW-0175">Coiled coil</keyword>
<evidence type="ECO:0000256" key="7">
    <source>
        <dbReference type="SAM" id="MobiDB-lite"/>
    </source>
</evidence>
<proteinExistence type="inferred from homology"/>
<evidence type="ECO:0000313" key="9">
    <source>
        <dbReference type="Ensembl" id="ENSSMAP00000035443.1"/>
    </source>
</evidence>
<keyword evidence="4" id="KW-0963">Cytoplasm</keyword>
<dbReference type="CTD" id="221458"/>
<reference evidence="9" key="2">
    <citation type="submission" date="2025-08" db="UniProtKB">
        <authorList>
            <consortium name="Ensembl"/>
        </authorList>
    </citation>
    <scope>IDENTIFICATION</scope>
</reference>